<dbReference type="eggNOG" id="COG0618">
    <property type="taxonomic scope" value="Bacteria"/>
</dbReference>
<reference evidence="3 4" key="1">
    <citation type="submission" date="2010-10" db="EMBL/GenBank/DDBJ databases">
        <authorList>
            <person name="Durkin A.S."/>
            <person name="Madupu R."/>
            <person name="Torralba M."/>
            <person name="Gillis M."/>
            <person name="Methe B."/>
            <person name="Sutton G."/>
            <person name="Nelson K.E."/>
        </authorList>
    </citation>
    <scope>NUCLEOTIDE SEQUENCE [LARGE SCALE GENOMIC DNA]</scope>
    <source>
        <strain evidence="3 4">F0396</strain>
    </source>
</reference>
<feature type="domain" description="DHHA1" evidence="2">
    <location>
        <begin position="237"/>
        <end position="323"/>
    </location>
</feature>
<comment type="caution">
    <text evidence="3">The sequence shown here is derived from an EMBL/GenBank/DDBJ whole genome shotgun (WGS) entry which is preliminary data.</text>
</comment>
<evidence type="ECO:0000259" key="2">
    <source>
        <dbReference type="Pfam" id="PF02272"/>
    </source>
</evidence>
<dbReference type="InterPro" id="IPR038763">
    <property type="entry name" value="DHH_sf"/>
</dbReference>
<dbReference type="PANTHER" id="PTHR47618:SF1">
    <property type="entry name" value="BIFUNCTIONAL OLIGORIBONUCLEASE AND PAP PHOSPHATASE NRNA"/>
    <property type="match status" value="1"/>
</dbReference>
<protein>
    <submittedName>
        <fullName evidence="3">DHHA1 domain protein</fullName>
    </submittedName>
</protein>
<dbReference type="Gene3D" id="3.90.1640.10">
    <property type="entry name" value="inorganic pyrophosphatase (n-terminal core)"/>
    <property type="match status" value="1"/>
</dbReference>
<proteinExistence type="predicted"/>
<organism evidence="3 4">
    <name type="scientific">Streptococcus vestibularis F0396</name>
    <dbReference type="NCBI Taxonomy" id="904306"/>
    <lineage>
        <taxon>Bacteria</taxon>
        <taxon>Bacillati</taxon>
        <taxon>Bacillota</taxon>
        <taxon>Bacilli</taxon>
        <taxon>Lactobacillales</taxon>
        <taxon>Streptococcaceae</taxon>
        <taxon>Streptococcus</taxon>
    </lineage>
</organism>
<dbReference type="GO" id="GO:0003676">
    <property type="term" value="F:nucleic acid binding"/>
    <property type="evidence" value="ECO:0007669"/>
    <property type="project" value="InterPro"/>
</dbReference>
<dbReference type="InterPro" id="IPR001667">
    <property type="entry name" value="DDH_dom"/>
</dbReference>
<evidence type="ECO:0000259" key="1">
    <source>
        <dbReference type="Pfam" id="PF01368"/>
    </source>
</evidence>
<sequence>MFHDIIETKSQGDIHDYISSYFRKIKAYDTIIIHRHQRPDPDAIGSQVGLKEILKTNFPDKKVLATGVNEPTLSWIAEMDKVTDQDYEGALVIVTDTANTPRIDDDRFDKGDFLIKIDHHPNDDAYGDLLLVDTTASSASEIVTDWALTLGLSLSDAAARVLYNGIVGDTGRFLYPSTTPKTLQIAAKLREHNFDFASMARRMDSFPFKIAKLQGYVFDNLEVDENGAARVVLTRKILDDFNVTDAESSAIVGTPGRIDCVESWAIFVEQPEGHYRVRLRSKSIVINEIAKRHDGGGHPLASGANSYSLNENEQIYREIKDTVAHATH</sequence>
<dbReference type="Pfam" id="PF02272">
    <property type="entry name" value="DHHA1"/>
    <property type="match status" value="1"/>
</dbReference>
<gene>
    <name evidence="3" type="ORF">HMPREF9192_1206</name>
</gene>
<feature type="domain" description="DDH" evidence="1">
    <location>
        <begin position="31"/>
        <end position="166"/>
    </location>
</feature>
<dbReference type="Gene3D" id="3.10.310.30">
    <property type="match status" value="1"/>
</dbReference>
<accession>E3CS79</accession>
<dbReference type="EMBL" id="AEKO01000007">
    <property type="protein sequence ID" value="EFQ59106.1"/>
    <property type="molecule type" value="Genomic_DNA"/>
</dbReference>
<name>E3CS79_STRVE</name>
<dbReference type="Pfam" id="PF01368">
    <property type="entry name" value="DHH"/>
    <property type="match status" value="1"/>
</dbReference>
<evidence type="ECO:0000313" key="4">
    <source>
        <dbReference type="Proteomes" id="UP000004896"/>
    </source>
</evidence>
<dbReference type="AlphaFoldDB" id="E3CS79"/>
<dbReference type="InterPro" id="IPR051319">
    <property type="entry name" value="Oligoribo/pAp-PDE_c-di-AMP_PDE"/>
</dbReference>
<dbReference type="PANTHER" id="PTHR47618">
    <property type="entry name" value="BIFUNCTIONAL OLIGORIBONUCLEASE AND PAP PHOSPHATASE NRNA"/>
    <property type="match status" value="1"/>
</dbReference>
<dbReference type="InterPro" id="IPR003156">
    <property type="entry name" value="DHHA1_dom"/>
</dbReference>
<evidence type="ECO:0000313" key="3">
    <source>
        <dbReference type="EMBL" id="EFQ59106.1"/>
    </source>
</evidence>
<dbReference type="SUPFAM" id="SSF64182">
    <property type="entry name" value="DHH phosphoesterases"/>
    <property type="match status" value="1"/>
</dbReference>
<dbReference type="Proteomes" id="UP000004896">
    <property type="component" value="Unassembled WGS sequence"/>
</dbReference>